<name>A0A199UAW2_MANES</name>
<gene>
    <name evidence="4" type="ORF">MANES_S060600</name>
</gene>
<evidence type="ECO:0000313" key="4">
    <source>
        <dbReference type="EMBL" id="OAY21751.1"/>
    </source>
</evidence>
<evidence type="ECO:0000256" key="1">
    <source>
        <dbReference type="ARBA" id="ARBA00022857"/>
    </source>
</evidence>
<dbReference type="STRING" id="3983.A0A199UAW2"/>
<feature type="domain" description="NAD-dependent epimerase/dehydratase" evidence="3">
    <location>
        <begin position="8"/>
        <end position="93"/>
    </location>
</feature>
<dbReference type="SUPFAM" id="SSF51735">
    <property type="entry name" value="NAD(P)-binding Rossmann-fold domains"/>
    <property type="match status" value="1"/>
</dbReference>
<evidence type="ECO:0000256" key="2">
    <source>
        <dbReference type="ARBA" id="ARBA00023002"/>
    </source>
</evidence>
<reference evidence="4" key="1">
    <citation type="submission" date="2016-02" db="EMBL/GenBank/DDBJ databases">
        <title>WGS assembly of Manihot esculenta.</title>
        <authorList>
            <person name="Bredeson J.V."/>
            <person name="Prochnik S.E."/>
            <person name="Lyons J.B."/>
            <person name="Schmutz J."/>
            <person name="Grimwood J."/>
            <person name="Vrebalov J."/>
            <person name="Bart R.S."/>
            <person name="Amuge T."/>
            <person name="Ferguson M.E."/>
            <person name="Green R."/>
            <person name="Putnam N."/>
            <person name="Stites J."/>
            <person name="Rounsley S."/>
            <person name="Rokhsar D.S."/>
        </authorList>
    </citation>
    <scope>NUCLEOTIDE SEQUENCE [LARGE SCALE GENOMIC DNA]</scope>
    <source>
        <tissue evidence="4">Leaf</tissue>
    </source>
</reference>
<keyword evidence="2" id="KW-0560">Oxidoreductase</keyword>
<evidence type="ECO:0000259" key="3">
    <source>
        <dbReference type="Pfam" id="PF01370"/>
    </source>
</evidence>
<dbReference type="InterPro" id="IPR036291">
    <property type="entry name" value="NAD(P)-bd_dom_sf"/>
</dbReference>
<dbReference type="PANTHER" id="PTHR10366:SF724">
    <property type="entry name" value="NAD-DEPENDENT EPIMERASE_DEHYDRATASE DOMAIN-CONTAINING PROTEIN"/>
    <property type="match status" value="1"/>
</dbReference>
<dbReference type="PANTHER" id="PTHR10366">
    <property type="entry name" value="NAD DEPENDENT EPIMERASE/DEHYDRATASE"/>
    <property type="match status" value="1"/>
</dbReference>
<dbReference type="Pfam" id="PF01370">
    <property type="entry name" value="Epimerase"/>
    <property type="match status" value="1"/>
</dbReference>
<dbReference type="InterPro" id="IPR050425">
    <property type="entry name" value="NAD(P)_dehydrat-like"/>
</dbReference>
<accession>A0A199UAW2</accession>
<dbReference type="AlphaFoldDB" id="A0A199UAW2"/>
<proteinExistence type="predicted"/>
<organism evidence="4">
    <name type="scientific">Manihot esculenta</name>
    <name type="common">Cassava</name>
    <name type="synonym">Jatropha manihot</name>
    <dbReference type="NCBI Taxonomy" id="3983"/>
    <lineage>
        <taxon>Eukaryota</taxon>
        <taxon>Viridiplantae</taxon>
        <taxon>Streptophyta</taxon>
        <taxon>Embryophyta</taxon>
        <taxon>Tracheophyta</taxon>
        <taxon>Spermatophyta</taxon>
        <taxon>Magnoliopsida</taxon>
        <taxon>eudicotyledons</taxon>
        <taxon>Gunneridae</taxon>
        <taxon>Pentapetalae</taxon>
        <taxon>rosids</taxon>
        <taxon>fabids</taxon>
        <taxon>Malpighiales</taxon>
        <taxon>Euphorbiaceae</taxon>
        <taxon>Crotonoideae</taxon>
        <taxon>Manihoteae</taxon>
        <taxon>Manihot</taxon>
    </lineage>
</organism>
<keyword evidence="1" id="KW-0521">NADP</keyword>
<dbReference type="Gene3D" id="3.40.50.720">
    <property type="entry name" value="NAD(P)-binding Rossmann-like Domain"/>
    <property type="match status" value="2"/>
</dbReference>
<dbReference type="InterPro" id="IPR001509">
    <property type="entry name" value="Epimerase_deHydtase"/>
</dbReference>
<dbReference type="GO" id="GO:0016491">
    <property type="term" value="F:oxidoreductase activity"/>
    <property type="evidence" value="ECO:0007669"/>
    <property type="project" value="UniProtKB-KW"/>
</dbReference>
<sequence length="225" mass="24850">MSGEGKVVCVTGGSGYIASWLIKFLLQRAYTVKATVCNPNDLKKTAHLLALEGAKERLHLLKADLLEEGSFDAAVDGCEAVFHTASPVSLQANADPQRVIITSSFASLPYNGKTLAPDVGVDETWFSDPAVCAERKLWYQLGKTLAEQAAWEFAKNKKMDFVTIHPVFVLGPLLQPTINSSIEILFNLINGGAQEYPDAYYRSIDVLRMHTFKLWRFLQLVADVV</sequence>
<protein>
    <recommendedName>
        <fullName evidence="3">NAD-dependent epimerase/dehydratase domain-containing protein</fullName>
    </recommendedName>
</protein>
<dbReference type="EMBL" id="KV450676">
    <property type="protein sequence ID" value="OAY21751.1"/>
    <property type="molecule type" value="Genomic_DNA"/>
</dbReference>